<feature type="region of interest" description="Disordered" evidence="1">
    <location>
        <begin position="77"/>
        <end position="100"/>
    </location>
</feature>
<organism evidence="2 3">
    <name type="scientific">Streptomyces broussonetiae</name>
    <dbReference type="NCBI Taxonomy" id="2686304"/>
    <lineage>
        <taxon>Bacteria</taxon>
        <taxon>Bacillati</taxon>
        <taxon>Actinomycetota</taxon>
        <taxon>Actinomycetes</taxon>
        <taxon>Kitasatosporales</taxon>
        <taxon>Streptomycetaceae</taxon>
        <taxon>Streptomyces</taxon>
    </lineage>
</organism>
<dbReference type="RefSeq" id="WP_158918924.1">
    <property type="nucleotide sequence ID" value="NZ_CP047020.1"/>
</dbReference>
<evidence type="ECO:0000313" key="3">
    <source>
        <dbReference type="Proteomes" id="UP000436138"/>
    </source>
</evidence>
<dbReference type="AlphaFoldDB" id="A0A6I6N2V1"/>
<dbReference type="Proteomes" id="UP000436138">
    <property type="component" value="Chromosome"/>
</dbReference>
<keyword evidence="3" id="KW-1185">Reference proteome</keyword>
<dbReference type="EMBL" id="CP047020">
    <property type="protein sequence ID" value="QHA03185.1"/>
    <property type="molecule type" value="Genomic_DNA"/>
</dbReference>
<evidence type="ECO:0000313" key="2">
    <source>
        <dbReference type="EMBL" id="QHA03185.1"/>
    </source>
</evidence>
<evidence type="ECO:0000256" key="1">
    <source>
        <dbReference type="SAM" id="MobiDB-lite"/>
    </source>
</evidence>
<gene>
    <name evidence="2" type="ORF">GQF42_07790</name>
</gene>
<sequence length="100" mass="10574">MRDYGSSPTQKRADVGREVVRTAVVDLMPGHTAGHADTPAPTAVVPLDMPGRVADSLRTAELNPGERAALQLGVTVRRSQGDTLRASDRTPQSPPRCTGT</sequence>
<accession>A0A6I6N2V1</accession>
<proteinExistence type="predicted"/>
<dbReference type="KEGG" id="sbro:GQF42_07790"/>
<reference evidence="2 3" key="1">
    <citation type="submission" date="2019-12" db="EMBL/GenBank/DDBJ databases">
        <title>Streptomyces sp. strain T44 isolated from rhizosphere soil of Broussonetia papyrifera.</title>
        <authorList>
            <person name="Mo P."/>
        </authorList>
    </citation>
    <scope>NUCLEOTIDE SEQUENCE [LARGE SCALE GENOMIC DNA]</scope>
    <source>
        <strain evidence="2 3">T44</strain>
    </source>
</reference>
<name>A0A6I6N2V1_9ACTN</name>
<protein>
    <submittedName>
        <fullName evidence="2">Uncharacterized protein</fullName>
    </submittedName>
</protein>